<sequence length="135" mass="15214">MKFKRICLMSDGTWASPEGKVPTNVLLMTQAIKPEDSSGVQQVVFYDPGLATVEPEEKNERLAGIFGIGIDLNIQQLYSFLALNYEEGDEVHLFGFSRGAYTVRSVVGLIHKCGLVRRNNLHCIKEAYDLYRLRC</sequence>
<accession>Q7XZ79</accession>
<dbReference type="EMBL" id="AY123073">
    <property type="protein sequence ID" value="AAM93945.1"/>
    <property type="molecule type" value="mRNA"/>
</dbReference>
<feature type="non-terminal residue" evidence="2">
    <location>
        <position position="1"/>
    </location>
</feature>
<name>Q7XZ79_GRIJA</name>
<evidence type="ECO:0000259" key="1">
    <source>
        <dbReference type="Pfam" id="PF09994"/>
    </source>
</evidence>
<dbReference type="AlphaFoldDB" id="Q7XZ79"/>
<feature type="domain" description="T6SS Phospholipase effector Tle1-like catalytic" evidence="1">
    <location>
        <begin position="4"/>
        <end position="132"/>
    </location>
</feature>
<reference evidence="2" key="1">
    <citation type="submission" date="2002-06" db="EMBL/GenBank/DDBJ databases">
        <authorList>
            <person name="Liu C.L."/>
            <person name="Lee Y.K."/>
            <person name="Lee H.K."/>
        </authorList>
    </citation>
    <scope>NUCLEOTIDE SEQUENCE</scope>
</reference>
<organism evidence="2">
    <name type="scientific">Griffithsia japonica</name>
    <name type="common">Red alga</name>
    <dbReference type="NCBI Taxonomy" id="83288"/>
    <lineage>
        <taxon>Eukaryota</taxon>
        <taxon>Rhodophyta</taxon>
        <taxon>Florideophyceae</taxon>
        <taxon>Rhodymeniophycidae</taxon>
        <taxon>Ceramiales</taxon>
        <taxon>Ceramiaceae</taxon>
        <taxon>Griffithsia</taxon>
    </lineage>
</organism>
<dbReference type="Pfam" id="PF09994">
    <property type="entry name" value="T6SS_Tle1-like_cat"/>
    <property type="match status" value="1"/>
</dbReference>
<dbReference type="PANTHER" id="PTHR33840:SF1">
    <property type="entry name" value="TLE1 PHOSPHOLIPASE DOMAIN-CONTAINING PROTEIN"/>
    <property type="match status" value="1"/>
</dbReference>
<protein>
    <submittedName>
        <fullName evidence="2">Peptidoglycan binding domain protein</fullName>
    </submittedName>
</protein>
<dbReference type="PANTHER" id="PTHR33840">
    <property type="match status" value="1"/>
</dbReference>
<proteinExistence type="evidence at transcript level"/>
<dbReference type="InterPro" id="IPR018712">
    <property type="entry name" value="Tle1-like_cat"/>
</dbReference>
<evidence type="ECO:0000313" key="2">
    <source>
        <dbReference type="EMBL" id="AAM93945.1"/>
    </source>
</evidence>